<dbReference type="PaxDb" id="7165-AGAP010148-PA"/>
<proteinExistence type="predicted"/>
<feature type="compositionally biased region" description="Basic residues" evidence="1">
    <location>
        <begin position="83"/>
        <end position="100"/>
    </location>
</feature>
<evidence type="ECO:0000313" key="3">
    <source>
        <dbReference type="EMBL" id="EAU76124.1"/>
    </source>
</evidence>
<comment type="caution">
    <text evidence="3">The sequence shown here is derived from an EMBL/GenBank/DDBJ whole genome shotgun (WGS) entry which is preliminary data.</text>
</comment>
<reference evidence="3" key="5">
    <citation type="submission" date="2011-05" db="EMBL/GenBank/DDBJ databases">
        <authorList>
            <consortium name="VectorBase"/>
        </authorList>
    </citation>
    <scope>NUCLEOTIDE SEQUENCE</scope>
    <source>
        <strain evidence="3">PEST</strain>
    </source>
</reference>
<evidence type="ECO:0000256" key="2">
    <source>
        <dbReference type="SAM" id="SignalP"/>
    </source>
</evidence>
<reference evidence="3" key="4">
    <citation type="journal article" date="2007" name="Genome Biol.">
        <title>Update of the Anopheles gambiae PEST genome assembly.</title>
        <authorList>
            <person name="Sharakhova M.V."/>
            <person name="Hammond M.P."/>
            <person name="Lobo N.F."/>
            <person name="Krzywinski J."/>
            <person name="Unger M.F."/>
            <person name="Hillenmeyer M.E."/>
            <person name="Bruggner R.V."/>
            <person name="Birney E."/>
            <person name="Collins F.H."/>
        </authorList>
    </citation>
    <scope>NUCLEOTIDE SEQUENCE</scope>
    <source>
        <strain evidence="3">PEST</strain>
    </source>
</reference>
<reference evidence="3" key="3">
    <citation type="journal article" date="2004" name="Trends Parasitol.">
        <title>The Anopheles gambiae genome: an update.</title>
        <authorList>
            <person name="Mongin E."/>
            <person name="Louis C."/>
            <person name="Holt R.A."/>
            <person name="Birney E."/>
            <person name="Collins F.H."/>
        </authorList>
    </citation>
    <scope>NUCLEOTIDE SEQUENCE</scope>
    <source>
        <strain evidence="3">PEST</strain>
    </source>
</reference>
<reference evidence="3" key="1">
    <citation type="journal article" date="2002" name="Science">
        <title>The genome sequence of the malaria mosquito Anopheles gambiae.</title>
        <authorList>
            <person name="Holt R.A."/>
            <person name="Subramanian G.M."/>
            <person name="Halpern A."/>
            <person name="Sutton G.G."/>
            <person name="Charlab R."/>
            <person name="Nusskern D.R."/>
            <person name="Wincker P."/>
            <person name="Clark A.G."/>
            <person name="Ribeiro J.M."/>
            <person name="Wides R."/>
            <person name="Salzberg S.L."/>
            <person name="Loftus B."/>
            <person name="Yandell M."/>
            <person name="Majoros W.H."/>
            <person name="Rusch D.B."/>
            <person name="Lai Z."/>
            <person name="Kraft C.L."/>
            <person name="Abril J.F."/>
            <person name="Anthouard V."/>
            <person name="Arensburger P."/>
            <person name="Atkinson P.W."/>
            <person name="Baden H."/>
            <person name="de Berardinis V."/>
            <person name="Baldwin D."/>
            <person name="Benes V."/>
            <person name="Biedler J."/>
            <person name="Blass C."/>
            <person name="Bolanos R."/>
            <person name="Boscus D."/>
            <person name="Barnstead M."/>
            <person name="Cai S."/>
            <person name="Center A."/>
            <person name="Chaturverdi K."/>
            <person name="Christophides G.K."/>
            <person name="Chrystal M.A."/>
            <person name="Clamp M."/>
            <person name="Cravchik A."/>
            <person name="Curwen V."/>
            <person name="Dana A."/>
            <person name="Delcher A."/>
            <person name="Dew I."/>
            <person name="Evans C.A."/>
            <person name="Flanigan M."/>
            <person name="Grundschober-Freimoser A."/>
            <person name="Friedli L."/>
            <person name="Gu Z."/>
            <person name="Guan P."/>
            <person name="Guigo R."/>
            <person name="Hillenmeyer M.E."/>
            <person name="Hladun S.L."/>
            <person name="Hogan J.R."/>
            <person name="Hong Y.S."/>
            <person name="Hoover J."/>
            <person name="Jaillon O."/>
            <person name="Ke Z."/>
            <person name="Kodira C."/>
            <person name="Kokoza E."/>
            <person name="Koutsos A."/>
            <person name="Letunic I."/>
            <person name="Levitsky A."/>
            <person name="Liang Y."/>
            <person name="Lin J.J."/>
            <person name="Lobo N.F."/>
            <person name="Lopez J.R."/>
            <person name="Malek J.A."/>
            <person name="McIntosh T.C."/>
            <person name="Meister S."/>
            <person name="Miller J."/>
            <person name="Mobarry C."/>
            <person name="Mongin E."/>
            <person name="Murphy S.D."/>
            <person name="O'Brochta D.A."/>
            <person name="Pfannkoch C."/>
            <person name="Qi R."/>
            <person name="Regier M.A."/>
            <person name="Remington K."/>
            <person name="Shao H."/>
            <person name="Sharakhova M.V."/>
            <person name="Sitter C.D."/>
            <person name="Shetty J."/>
            <person name="Smith T.J."/>
            <person name="Strong R."/>
            <person name="Sun J."/>
            <person name="Thomasova D."/>
            <person name="Ton L.Q."/>
            <person name="Topalis P."/>
            <person name="Tu Z."/>
            <person name="Unger M.F."/>
            <person name="Walenz B."/>
            <person name="Wang A."/>
            <person name="Wang J."/>
            <person name="Wang M."/>
            <person name="Wang X."/>
            <person name="Woodford K.J."/>
            <person name="Wortman J.R."/>
            <person name="Wu M."/>
            <person name="Yao A."/>
            <person name="Zdobnov E.M."/>
            <person name="Zhang H."/>
            <person name="Zhao Q."/>
            <person name="Zhao S."/>
            <person name="Zhu S.C."/>
            <person name="Zhimulev I."/>
            <person name="Coluzzi M."/>
            <person name="della Torre A."/>
            <person name="Roth C.W."/>
            <person name="Louis C."/>
            <person name="Kalush F."/>
            <person name="Mural R.J."/>
            <person name="Myers E.W."/>
            <person name="Adams M.D."/>
            <person name="Smith H.O."/>
            <person name="Broder S."/>
            <person name="Gardner M.J."/>
            <person name="Fraser C.M."/>
            <person name="Birney E."/>
            <person name="Bork P."/>
            <person name="Brey P.T."/>
            <person name="Venter J.C."/>
            <person name="Weissenbach J."/>
            <person name="Kafatos F.C."/>
            <person name="Collins F.H."/>
            <person name="Hoffman S.L."/>
        </authorList>
    </citation>
    <scope>NUCLEOTIDE SEQUENCE [LARGE SCALE GENOMIC DNA]</scope>
    <source>
        <strain evidence="3">PEST</strain>
    </source>
</reference>
<evidence type="ECO:0000256" key="1">
    <source>
        <dbReference type="SAM" id="MobiDB-lite"/>
    </source>
</evidence>
<feature type="chain" id="PRO_5014565126" evidence="2">
    <location>
        <begin position="36"/>
        <end position="100"/>
    </location>
</feature>
<organism evidence="3">
    <name type="scientific">Anopheles gambiae</name>
    <name type="common">African malaria mosquito</name>
    <dbReference type="NCBI Taxonomy" id="7165"/>
    <lineage>
        <taxon>Eukaryota</taxon>
        <taxon>Metazoa</taxon>
        <taxon>Ecdysozoa</taxon>
        <taxon>Arthropoda</taxon>
        <taxon>Hexapoda</taxon>
        <taxon>Insecta</taxon>
        <taxon>Pterygota</taxon>
        <taxon>Neoptera</taxon>
        <taxon>Endopterygota</taxon>
        <taxon>Diptera</taxon>
        <taxon>Nematocera</taxon>
        <taxon>Culicoidea</taxon>
        <taxon>Culicidae</taxon>
        <taxon>Anophelinae</taxon>
        <taxon>Anopheles</taxon>
    </lineage>
</organism>
<dbReference type="AlphaFoldDB" id="A0NG30"/>
<dbReference type="HOGENOM" id="CLU_2308392_0_0_1"/>
<protein>
    <submittedName>
        <fullName evidence="3">AGAP010148-PA</fullName>
    </submittedName>
</protein>
<feature type="compositionally biased region" description="Polar residues" evidence="1">
    <location>
        <begin position="72"/>
        <end position="82"/>
    </location>
</feature>
<name>A0NG30_ANOGA</name>
<dbReference type="EMBL" id="AAAB01008980">
    <property type="protein sequence ID" value="EAU76124.1"/>
    <property type="molecule type" value="Genomic_DNA"/>
</dbReference>
<feature type="signal peptide" evidence="2">
    <location>
        <begin position="1"/>
        <end position="35"/>
    </location>
</feature>
<accession>A0NG30</accession>
<sequence length="100" mass="11228">MFSFCFSVLHLLPSGIDFRSLCFCVFFFCIWRVQGTPRVAVGFSSGGPHVVAVDFQGDRIRFNRSSSDRHTSNTGVQKSGKQQPRRKGKVPKKNKSVLAF</sequence>
<gene>
    <name evidence="3" type="ORF">AgaP_AGAP010148</name>
</gene>
<feature type="region of interest" description="Disordered" evidence="1">
    <location>
        <begin position="63"/>
        <end position="100"/>
    </location>
</feature>
<keyword evidence="2" id="KW-0732">Signal</keyword>
<reference evidence="3" key="2">
    <citation type="submission" date="2002-03" db="EMBL/GenBank/DDBJ databases">
        <authorList>
            <consortium name="The Anopheles Genome Sequencing Consortium"/>
        </authorList>
    </citation>
    <scope>NUCLEOTIDE SEQUENCE</scope>
    <source>
        <strain evidence="3">PEST</strain>
    </source>
</reference>